<feature type="transmembrane region" description="Helical" evidence="1">
    <location>
        <begin position="391"/>
        <end position="414"/>
    </location>
</feature>
<reference evidence="2 3" key="1">
    <citation type="journal article" date="2014" name="Genome Biol. Evol.">
        <title>The secreted proteins of Achlya hypogyna and Thraustotheca clavata identify the ancestral oomycete secretome and reveal gene acquisitions by horizontal gene transfer.</title>
        <authorList>
            <person name="Misner I."/>
            <person name="Blouin N."/>
            <person name="Leonard G."/>
            <person name="Richards T.A."/>
            <person name="Lane C.E."/>
        </authorList>
    </citation>
    <scope>NUCLEOTIDE SEQUENCE [LARGE SCALE GENOMIC DNA]</scope>
    <source>
        <strain evidence="2 3">ATCC 48635</strain>
    </source>
</reference>
<keyword evidence="3" id="KW-1185">Reference proteome</keyword>
<dbReference type="Proteomes" id="UP000243579">
    <property type="component" value="Unassembled WGS sequence"/>
</dbReference>
<feature type="transmembrane region" description="Helical" evidence="1">
    <location>
        <begin position="426"/>
        <end position="448"/>
    </location>
</feature>
<dbReference type="AlphaFoldDB" id="A0A1V9YMY0"/>
<evidence type="ECO:0000313" key="3">
    <source>
        <dbReference type="Proteomes" id="UP000243579"/>
    </source>
</evidence>
<proteinExistence type="predicted"/>
<feature type="transmembrane region" description="Helical" evidence="1">
    <location>
        <begin position="480"/>
        <end position="502"/>
    </location>
</feature>
<comment type="caution">
    <text evidence="2">The sequence shown here is derived from an EMBL/GenBank/DDBJ whole genome shotgun (WGS) entry which is preliminary data.</text>
</comment>
<keyword evidence="1" id="KW-0812">Transmembrane</keyword>
<dbReference type="OrthoDB" id="69883at2759"/>
<name>A0A1V9YMY0_ACHHY</name>
<evidence type="ECO:0000256" key="1">
    <source>
        <dbReference type="SAM" id="Phobius"/>
    </source>
</evidence>
<feature type="transmembrane region" description="Helical" evidence="1">
    <location>
        <begin position="351"/>
        <end position="371"/>
    </location>
</feature>
<evidence type="ECO:0000313" key="2">
    <source>
        <dbReference type="EMBL" id="OQR87088.1"/>
    </source>
</evidence>
<evidence type="ECO:0008006" key="4">
    <source>
        <dbReference type="Google" id="ProtNLM"/>
    </source>
</evidence>
<protein>
    <recommendedName>
        <fullName evidence="4">Transmembrane protein</fullName>
    </recommendedName>
</protein>
<organism evidence="2 3">
    <name type="scientific">Achlya hypogyna</name>
    <name type="common">Oomycete</name>
    <name type="synonym">Protoachlya hypogyna</name>
    <dbReference type="NCBI Taxonomy" id="1202772"/>
    <lineage>
        <taxon>Eukaryota</taxon>
        <taxon>Sar</taxon>
        <taxon>Stramenopiles</taxon>
        <taxon>Oomycota</taxon>
        <taxon>Saprolegniomycetes</taxon>
        <taxon>Saprolegniales</taxon>
        <taxon>Achlyaceae</taxon>
        <taxon>Achlya</taxon>
    </lineage>
</organism>
<gene>
    <name evidence="2" type="ORF">ACHHYP_09561</name>
</gene>
<feature type="transmembrane region" description="Helical" evidence="1">
    <location>
        <begin position="281"/>
        <end position="302"/>
    </location>
</feature>
<sequence length="643" mass="71522">MHLRKESSALIKLKHDHPKLYQAARLYRLALKGLDFLVVIVIALDAIINSWTLNDYLGNGHFFVTPVATVRSLDDLSAKYTFAEGGSYRDLSEIGQWMANLTIANMVTKSDSVYAVSASEYPLTPNTVLCPIFVGSYAVDLSKKAAVKLAVAADTTTFYRGNALSHAFTSDQSTRLATRDMNSTQLRALGYVPGRTQTDLRFTREFVVRNTSAPQSLVVAYYRICPRTFCTGCDPVSEMGFSSCNLAMVYDDAKKTLTVTNATVAPDSTYALGLMMPRSSFGVVALWAKLGAIFFAVGGYLASRRTVQWIEVDVTKTTSLWTRLVRTVGPKYFPHPSHAIPYAMFCYNSDIFVFLYSGSVLFDIQNCLIFIRNVHFYNSWAPQFTASFQTFSLATRLLWLNCAFLKVAKILWNLVGSASYSGESRLMGLFNLSSVTSLYVSAILLFYVPPFIEYNNGVTVDLSNSVERLDGLRVDVFESYYMRCVTSIAVGLVANVILVATLDHAVNQPYWATMAKNSLARQAIYNSSSILCDYLYGVEADPVVKERTVMVCRARRLSTLQWFFMSHMMCFGLPEKELRAKKKQMALTTAGGASVTSDSGSDGLYMVVQDGDRHVHLIDEQLADVTSLVYNIKVLKNTTISVR</sequence>
<keyword evidence="1" id="KW-1133">Transmembrane helix</keyword>
<accession>A0A1V9YMY0</accession>
<dbReference type="EMBL" id="JNBR01001469">
    <property type="protein sequence ID" value="OQR87088.1"/>
    <property type="molecule type" value="Genomic_DNA"/>
</dbReference>
<keyword evidence="1" id="KW-0472">Membrane</keyword>